<protein>
    <submittedName>
        <fullName evidence="1">Uncharacterized protein</fullName>
    </submittedName>
</protein>
<comment type="caution">
    <text evidence="1">The sequence shown here is derived from an EMBL/GenBank/DDBJ whole genome shotgun (WGS) entry which is preliminary data.</text>
</comment>
<evidence type="ECO:0000313" key="1">
    <source>
        <dbReference type="EMBL" id="MDN4493356.1"/>
    </source>
</evidence>
<organism evidence="1 2">
    <name type="scientific">Ureibacillus aquaedulcis</name>
    <dbReference type="NCBI Taxonomy" id="3058421"/>
    <lineage>
        <taxon>Bacteria</taxon>
        <taxon>Bacillati</taxon>
        <taxon>Bacillota</taxon>
        <taxon>Bacilli</taxon>
        <taxon>Bacillales</taxon>
        <taxon>Caryophanaceae</taxon>
        <taxon>Ureibacillus</taxon>
    </lineage>
</organism>
<sequence>MGANMNENNQKHIVNVKIELELKVENKKYSYEEVREIIGKNMDDVERFKLVNAIKNF</sequence>
<gene>
    <name evidence="1" type="ORF">QYB95_07400</name>
</gene>
<dbReference type="RefSeq" id="WP_301137665.1">
    <property type="nucleotide sequence ID" value="NZ_JAUHTQ010000004.1"/>
</dbReference>
<dbReference type="Proteomes" id="UP001172743">
    <property type="component" value="Unassembled WGS sequence"/>
</dbReference>
<proteinExistence type="predicted"/>
<reference evidence="1" key="1">
    <citation type="submission" date="2023-07" db="EMBL/GenBank/DDBJ databases">
        <title>Ureibacillus sp. isolated from freshwater well.</title>
        <authorList>
            <person name="Kirdat K."/>
            <person name="Bhatt A."/>
            <person name="Teware R."/>
            <person name="Bhavsar Y."/>
            <person name="Yadav A."/>
        </authorList>
    </citation>
    <scope>NUCLEOTIDE SEQUENCE</scope>
    <source>
        <strain evidence="1">BA0131</strain>
    </source>
</reference>
<keyword evidence="2" id="KW-1185">Reference proteome</keyword>
<name>A0ABT8GPK8_9BACL</name>
<evidence type="ECO:0000313" key="2">
    <source>
        <dbReference type="Proteomes" id="UP001172743"/>
    </source>
</evidence>
<accession>A0ABT8GPK8</accession>
<dbReference type="EMBL" id="JAUHTQ010000004">
    <property type="protein sequence ID" value="MDN4493356.1"/>
    <property type="molecule type" value="Genomic_DNA"/>
</dbReference>